<evidence type="ECO:0000256" key="8">
    <source>
        <dbReference type="ARBA" id="ARBA00023239"/>
    </source>
</evidence>
<organism evidence="14 15">
    <name type="scientific">Butyricimonas hominis</name>
    <dbReference type="NCBI Taxonomy" id="2763032"/>
    <lineage>
        <taxon>Bacteria</taxon>
        <taxon>Pseudomonadati</taxon>
        <taxon>Bacteroidota</taxon>
        <taxon>Bacteroidia</taxon>
        <taxon>Bacteroidales</taxon>
        <taxon>Odoribacteraceae</taxon>
        <taxon>Butyricimonas</taxon>
    </lineage>
</organism>
<evidence type="ECO:0000259" key="12">
    <source>
        <dbReference type="Pfam" id="PF00330"/>
    </source>
</evidence>
<dbReference type="Proteomes" id="UP000646484">
    <property type="component" value="Unassembled WGS sequence"/>
</dbReference>
<evidence type="ECO:0000256" key="11">
    <source>
        <dbReference type="ARBA" id="ARBA00031977"/>
    </source>
</evidence>
<dbReference type="Gene3D" id="3.30.499.10">
    <property type="entry name" value="Aconitase, domain 3"/>
    <property type="match status" value="2"/>
</dbReference>
<protein>
    <recommendedName>
        <fullName evidence="4">Aconitate hydratase A</fullName>
        <ecNumber evidence="3">4.2.1.3</ecNumber>
    </recommendedName>
    <alternativeName>
        <fullName evidence="11">Iron-responsive protein-like</fullName>
    </alternativeName>
    <alternativeName>
        <fullName evidence="10">RNA-binding protein</fullName>
    </alternativeName>
</protein>
<dbReference type="InterPro" id="IPR015928">
    <property type="entry name" value="Aconitase/3IPM_dehydase_swvl"/>
</dbReference>
<dbReference type="Gene3D" id="3.20.19.10">
    <property type="entry name" value="Aconitase, domain 4"/>
    <property type="match status" value="1"/>
</dbReference>
<dbReference type="InterPro" id="IPR036008">
    <property type="entry name" value="Aconitase_4Fe-4S_dom"/>
</dbReference>
<sequence>MLRTFVEKILNAEKGSVVIREPDYVMSHDNSARVRFLFERIHGTKVHDPSRVVIVLDGKASGLMHELSFEYNSIRDFVEEQGIEHFYDCDSGISHQILAELVRPGMLVVGSDSHTATAGAFNAFALGINKTETAVLWKTGKMWFRVPETVKIVLKNRLPEGVLAKDLALWIKGVLGELDVNGQAIEYHGEGVESLTIDDRMTIANMSTEMGVVSAAFPPDDTLADYFNEPAVRGVWADEGAVYDHSIEIDLAKVFPLIFNTRKGEIRSVDEFEGLKIQQGLIGACASGRLEDLRLVSMILDGRRIADGFQLFVVPASRDIYLKAVEEGIIDKIVHSGAMVLGSSCGPCLGVGHVASAGNSRLISTANSMYIGGANASGVEKYIASPATIAMTALRGELSSVIHFEGARYKYEVKPVEPVMLGGYDYRRVNGVWNYADVDNISSNQIFAEKLMYRLTLEQVEEIKPYLFAGLDKNFATDAKPGDIIIAGENFGRGPLVKHAATGLVAVGVKLVIVKSVNHDFYRMAINHGLLILVDWAIADAYTSGESLKFDWENRVAYLNDREYPLPRMDKEFSEIIGKGGLAKAFS</sequence>
<feature type="domain" description="Aconitase/3-isopropylmalate dehydratase large subunit alpha/beta/alpha" evidence="12">
    <location>
        <begin position="271"/>
        <end position="396"/>
    </location>
</feature>
<keyword evidence="15" id="KW-1185">Reference proteome</keyword>
<dbReference type="SUPFAM" id="SSF53732">
    <property type="entry name" value="Aconitase iron-sulfur domain"/>
    <property type="match status" value="1"/>
</dbReference>
<reference evidence="14 15" key="1">
    <citation type="submission" date="2020-08" db="EMBL/GenBank/DDBJ databases">
        <title>Genome public.</title>
        <authorList>
            <person name="Liu C."/>
            <person name="Sun Q."/>
        </authorList>
    </citation>
    <scope>NUCLEOTIDE SEQUENCE [LARGE SCALE GENOMIC DNA]</scope>
    <source>
        <strain evidence="14 15">NSJ-56</strain>
    </source>
</reference>
<keyword evidence="5" id="KW-0479">Metal-binding</keyword>
<evidence type="ECO:0000256" key="4">
    <source>
        <dbReference type="ARBA" id="ARBA00019378"/>
    </source>
</evidence>
<dbReference type="SUPFAM" id="SSF52016">
    <property type="entry name" value="LeuD/IlvD-like"/>
    <property type="match status" value="1"/>
</dbReference>
<gene>
    <name evidence="14" type="ORF">H8S64_07810</name>
</gene>
<evidence type="ECO:0000256" key="3">
    <source>
        <dbReference type="ARBA" id="ARBA00012926"/>
    </source>
</evidence>
<feature type="domain" description="Aconitase/3-isopropylmalate dehydratase large subunit alpha/beta/alpha" evidence="12">
    <location>
        <begin position="18"/>
        <end position="258"/>
    </location>
</feature>
<evidence type="ECO:0000256" key="2">
    <source>
        <dbReference type="ARBA" id="ARBA00004717"/>
    </source>
</evidence>
<comment type="cofactor">
    <cofactor evidence="1">
        <name>[4Fe-4S] cluster</name>
        <dbReference type="ChEBI" id="CHEBI:49883"/>
    </cofactor>
</comment>
<feature type="domain" description="Aconitase A/isopropylmalate dehydratase small subunit swivel" evidence="13">
    <location>
        <begin position="439"/>
        <end position="533"/>
    </location>
</feature>
<keyword evidence="8" id="KW-0456">Lyase</keyword>
<evidence type="ECO:0000256" key="5">
    <source>
        <dbReference type="ARBA" id="ARBA00022723"/>
    </source>
</evidence>
<comment type="catalytic activity">
    <reaction evidence="9">
        <text>citrate = D-threo-isocitrate</text>
        <dbReference type="Rhea" id="RHEA:10336"/>
        <dbReference type="ChEBI" id="CHEBI:15562"/>
        <dbReference type="ChEBI" id="CHEBI:16947"/>
        <dbReference type="EC" id="4.2.1.3"/>
    </reaction>
</comment>
<dbReference type="EC" id="4.2.1.3" evidence="3"/>
<evidence type="ECO:0000256" key="6">
    <source>
        <dbReference type="ARBA" id="ARBA00023004"/>
    </source>
</evidence>
<dbReference type="InterPro" id="IPR000573">
    <property type="entry name" value="AconitaseA/IPMdHydase_ssu_swvl"/>
</dbReference>
<dbReference type="Pfam" id="PF00330">
    <property type="entry name" value="Aconitase"/>
    <property type="match status" value="2"/>
</dbReference>
<evidence type="ECO:0000256" key="7">
    <source>
        <dbReference type="ARBA" id="ARBA00023014"/>
    </source>
</evidence>
<evidence type="ECO:0000259" key="13">
    <source>
        <dbReference type="Pfam" id="PF00694"/>
    </source>
</evidence>
<dbReference type="InterPro" id="IPR018136">
    <property type="entry name" value="Aconitase_4Fe-4S_BS"/>
</dbReference>
<dbReference type="InterPro" id="IPR050067">
    <property type="entry name" value="IPM_dehydratase_rel_enz"/>
</dbReference>
<dbReference type="PANTHER" id="PTHR43822">
    <property type="entry name" value="HOMOACONITASE, MITOCHONDRIAL-RELATED"/>
    <property type="match status" value="1"/>
</dbReference>
<dbReference type="RefSeq" id="WP_186975637.1">
    <property type="nucleotide sequence ID" value="NZ_JACOOH010000003.1"/>
</dbReference>
<proteinExistence type="predicted"/>
<dbReference type="PRINTS" id="PR00415">
    <property type="entry name" value="ACONITASE"/>
</dbReference>
<comment type="caution">
    <text evidence="14">The sequence shown here is derived from an EMBL/GenBank/DDBJ whole genome shotgun (WGS) entry which is preliminary data.</text>
</comment>
<dbReference type="PROSITE" id="PS01244">
    <property type="entry name" value="ACONITASE_2"/>
    <property type="match status" value="1"/>
</dbReference>
<evidence type="ECO:0000313" key="14">
    <source>
        <dbReference type="EMBL" id="MBC5621000.1"/>
    </source>
</evidence>
<dbReference type="InterPro" id="IPR015931">
    <property type="entry name" value="Acnase/IPM_dHydase_lsu_aba_1/3"/>
</dbReference>
<evidence type="ECO:0000313" key="15">
    <source>
        <dbReference type="Proteomes" id="UP000646484"/>
    </source>
</evidence>
<name>A0ABR7D0T2_9BACT</name>
<dbReference type="Pfam" id="PF00694">
    <property type="entry name" value="Aconitase_C"/>
    <property type="match status" value="1"/>
</dbReference>
<dbReference type="PANTHER" id="PTHR43822:SF2">
    <property type="entry name" value="HOMOACONITASE, MITOCHONDRIAL"/>
    <property type="match status" value="1"/>
</dbReference>
<dbReference type="InterPro" id="IPR001030">
    <property type="entry name" value="Acoase/IPM_deHydtase_lsu_aba"/>
</dbReference>
<evidence type="ECO:0000256" key="1">
    <source>
        <dbReference type="ARBA" id="ARBA00001966"/>
    </source>
</evidence>
<comment type="pathway">
    <text evidence="2">Carbohydrate metabolism; tricarboxylic acid cycle; isocitrate from oxaloacetate: step 2/2.</text>
</comment>
<evidence type="ECO:0000256" key="10">
    <source>
        <dbReference type="ARBA" id="ARBA00031081"/>
    </source>
</evidence>
<dbReference type="EMBL" id="JACOOH010000003">
    <property type="protein sequence ID" value="MBC5621000.1"/>
    <property type="molecule type" value="Genomic_DNA"/>
</dbReference>
<keyword evidence="7" id="KW-0411">Iron-sulfur</keyword>
<accession>A0ABR7D0T2</accession>
<evidence type="ECO:0000256" key="9">
    <source>
        <dbReference type="ARBA" id="ARBA00023501"/>
    </source>
</evidence>
<keyword evidence="6" id="KW-0408">Iron</keyword>